<keyword evidence="2" id="KW-1185">Reference proteome</keyword>
<proteinExistence type="predicted"/>
<reference evidence="3" key="1">
    <citation type="submission" date="2016-06" db="UniProtKB">
        <authorList>
            <consortium name="WormBaseParasite"/>
        </authorList>
    </citation>
    <scope>IDENTIFICATION</scope>
</reference>
<dbReference type="EMBL" id="UYRT01097387">
    <property type="protein sequence ID" value="VDN41253.1"/>
    <property type="molecule type" value="Genomic_DNA"/>
</dbReference>
<sequence>MCILQDFIASCLNPDPSKRPTARDLLFHTILFEVNTEMLLFYNLWILRSIYLEVHSLKLLSAHCIVSAKLNDSLNEDDLHVSDPNRIAASSKFRTMAFNEVPAFQRCSDLVRNFDGVEVPVLNCMFEIATCFYIVVK</sequence>
<evidence type="ECO:0000313" key="3">
    <source>
        <dbReference type="WBParaSite" id="GPUH_0002331901-mRNA-1"/>
    </source>
</evidence>
<dbReference type="SUPFAM" id="SSF56112">
    <property type="entry name" value="Protein kinase-like (PK-like)"/>
    <property type="match status" value="1"/>
</dbReference>
<organism evidence="3">
    <name type="scientific">Gongylonema pulchrum</name>
    <dbReference type="NCBI Taxonomy" id="637853"/>
    <lineage>
        <taxon>Eukaryota</taxon>
        <taxon>Metazoa</taxon>
        <taxon>Ecdysozoa</taxon>
        <taxon>Nematoda</taxon>
        <taxon>Chromadorea</taxon>
        <taxon>Rhabditida</taxon>
        <taxon>Spirurina</taxon>
        <taxon>Spiruromorpha</taxon>
        <taxon>Spiruroidea</taxon>
        <taxon>Gongylonematidae</taxon>
        <taxon>Gongylonema</taxon>
    </lineage>
</organism>
<dbReference type="Gene3D" id="1.10.510.10">
    <property type="entry name" value="Transferase(Phosphotransferase) domain 1"/>
    <property type="match status" value="1"/>
</dbReference>
<evidence type="ECO:0000313" key="2">
    <source>
        <dbReference type="Proteomes" id="UP000271098"/>
    </source>
</evidence>
<dbReference type="AlphaFoldDB" id="A0A183EQP8"/>
<name>A0A183EQP8_9BILA</name>
<reference evidence="1 2" key="2">
    <citation type="submission" date="2018-11" db="EMBL/GenBank/DDBJ databases">
        <authorList>
            <consortium name="Pathogen Informatics"/>
        </authorList>
    </citation>
    <scope>NUCLEOTIDE SEQUENCE [LARGE SCALE GENOMIC DNA]</scope>
</reference>
<dbReference type="WBParaSite" id="GPUH_0002331901-mRNA-1">
    <property type="protein sequence ID" value="GPUH_0002331901-mRNA-1"/>
    <property type="gene ID" value="GPUH_0002331901"/>
</dbReference>
<dbReference type="OrthoDB" id="1034557at2759"/>
<accession>A0A183EQP8</accession>
<dbReference type="Proteomes" id="UP000271098">
    <property type="component" value="Unassembled WGS sequence"/>
</dbReference>
<gene>
    <name evidence="1" type="ORF">GPUH_LOCUS23288</name>
</gene>
<evidence type="ECO:0000313" key="1">
    <source>
        <dbReference type="EMBL" id="VDN41253.1"/>
    </source>
</evidence>
<dbReference type="InterPro" id="IPR011009">
    <property type="entry name" value="Kinase-like_dom_sf"/>
</dbReference>
<protein>
    <submittedName>
        <fullName evidence="3">Protein kinase domain-containing protein</fullName>
    </submittedName>
</protein>